<dbReference type="Proteomes" id="UP000177141">
    <property type="component" value="Unassembled WGS sequence"/>
</dbReference>
<keyword evidence="1" id="KW-0472">Membrane</keyword>
<reference evidence="3 4" key="1">
    <citation type="journal article" date="2016" name="Nat. Commun.">
        <title>Thousands of microbial genomes shed light on interconnected biogeochemical processes in an aquifer system.</title>
        <authorList>
            <person name="Anantharaman K."/>
            <person name="Brown C.T."/>
            <person name="Hug L.A."/>
            <person name="Sharon I."/>
            <person name="Castelle C.J."/>
            <person name="Probst A.J."/>
            <person name="Thomas B.C."/>
            <person name="Singh A."/>
            <person name="Wilkins M.J."/>
            <person name="Karaoz U."/>
            <person name="Brodie E.L."/>
            <person name="Williams K.H."/>
            <person name="Hubbard S.S."/>
            <person name="Banfield J.F."/>
        </authorList>
    </citation>
    <scope>NUCLEOTIDE SEQUENCE [LARGE SCALE GENOMIC DNA]</scope>
</reference>
<feature type="transmembrane region" description="Helical" evidence="1">
    <location>
        <begin position="334"/>
        <end position="353"/>
    </location>
</feature>
<feature type="transmembrane region" description="Helical" evidence="1">
    <location>
        <begin position="274"/>
        <end position="294"/>
    </location>
</feature>
<evidence type="ECO:0000313" key="4">
    <source>
        <dbReference type="Proteomes" id="UP000177141"/>
    </source>
</evidence>
<sequence>MLRYITSFVVIIFTLLIFGSIVFAKEKTTVVLLPKDEIVDTTYFAAGDTVTLSGTVNGDAYVAGGVVNIEGTVNGDLIAAGGVVNVRGTVAQDVRVAGGQVIITGTIKSNLTVLSGSATIADSASIGGGIVGAGGSMQIFSEVPGDVTVGAGELTIGNVIGGNVLAGVGMLTMSPNANVHGNLTYMSDEPINIQKGATVSGTIKEEAKLQGRKTDLEQKAKTIGTAARGLIYTAKVINIITAFIIGLLIMYLFPKYLEGVTKQISMKPWKTLGLGFLTILLTPLIVLLLFMTVIGAPIGILFVFTYFFYIYLAKIFVSLVIGSKLIGMMTKEKYHSAVILGLGLLIYLIVSSIPILGPFVVMITVFMGVGGLLWAKIDYYRLLHNKKMI</sequence>
<feature type="transmembrane region" description="Helical" evidence="1">
    <location>
        <begin position="359"/>
        <end position="377"/>
    </location>
</feature>
<dbReference type="AlphaFoldDB" id="A0A1F7IVJ3"/>
<dbReference type="Gene3D" id="2.160.20.20">
    <property type="match status" value="1"/>
</dbReference>
<feature type="transmembrane region" description="Helical" evidence="1">
    <location>
        <begin position="230"/>
        <end position="253"/>
    </location>
</feature>
<protein>
    <recommendedName>
        <fullName evidence="2">DUF8173 domain-containing protein</fullName>
    </recommendedName>
</protein>
<evidence type="ECO:0000313" key="3">
    <source>
        <dbReference type="EMBL" id="OGK47389.1"/>
    </source>
</evidence>
<dbReference type="InterPro" id="IPR012332">
    <property type="entry name" value="Autotransporter_pectin_lyase_C"/>
</dbReference>
<keyword evidence="1" id="KW-0812">Transmembrane</keyword>
<dbReference type="InterPro" id="IPR058486">
    <property type="entry name" value="DUF8173"/>
</dbReference>
<feature type="transmembrane region" description="Helical" evidence="1">
    <location>
        <begin position="300"/>
        <end position="322"/>
    </location>
</feature>
<dbReference type="EMBL" id="MGAL01000033">
    <property type="protein sequence ID" value="OGK47389.1"/>
    <property type="molecule type" value="Genomic_DNA"/>
</dbReference>
<evidence type="ECO:0000256" key="1">
    <source>
        <dbReference type="SAM" id="Phobius"/>
    </source>
</evidence>
<feature type="domain" description="DUF8173" evidence="2">
    <location>
        <begin position="233"/>
        <end position="370"/>
    </location>
</feature>
<name>A0A1F7IVJ3_9BACT</name>
<organism evidence="3 4">
    <name type="scientific">Candidatus Roizmanbacteria bacterium RIFCSPLOWO2_01_FULL_38_12</name>
    <dbReference type="NCBI Taxonomy" id="1802061"/>
    <lineage>
        <taxon>Bacteria</taxon>
        <taxon>Candidatus Roizmaniibacteriota</taxon>
    </lineage>
</organism>
<accession>A0A1F7IVJ3</accession>
<gene>
    <name evidence="3" type="ORF">A3A93_02845</name>
</gene>
<proteinExistence type="predicted"/>
<comment type="caution">
    <text evidence="3">The sequence shown here is derived from an EMBL/GenBank/DDBJ whole genome shotgun (WGS) entry which is preliminary data.</text>
</comment>
<dbReference type="Pfam" id="PF26514">
    <property type="entry name" value="DUF8173"/>
    <property type="match status" value="1"/>
</dbReference>
<dbReference type="STRING" id="1802061.A3A93_02845"/>
<keyword evidence="1" id="KW-1133">Transmembrane helix</keyword>
<evidence type="ECO:0000259" key="2">
    <source>
        <dbReference type="Pfam" id="PF26514"/>
    </source>
</evidence>